<dbReference type="InterPro" id="IPR028098">
    <property type="entry name" value="Glyco_trans_4-like_N"/>
</dbReference>
<dbReference type="InterPro" id="IPR001296">
    <property type="entry name" value="Glyco_trans_1"/>
</dbReference>
<organism evidence="3 4">
    <name type="scientific">Lederbergia citrisecunda</name>
    <dbReference type="NCBI Taxonomy" id="2833583"/>
    <lineage>
        <taxon>Bacteria</taxon>
        <taxon>Bacillati</taxon>
        <taxon>Bacillota</taxon>
        <taxon>Bacilli</taxon>
        <taxon>Bacillales</taxon>
        <taxon>Bacillaceae</taxon>
        <taxon>Lederbergia</taxon>
    </lineage>
</organism>
<dbReference type="RefSeq" id="WP_213111154.1">
    <property type="nucleotide sequence ID" value="NZ_JAGYPJ010000001.1"/>
</dbReference>
<sequence>MVTIGSLRFSGAERVLLALANALQKKGNEVILLAMQGDESSPYKDPIDRNVEIQIINYQGGFFVKNLKRIFAIRNLILRDKPDVIISFGYILNPIIILASMFTKVPIIISERNDPKIEPKQKKYRILRKILYPFSNNLVVQTEEIADFFKPFMKGKISIIPNPITNLNIPQRYIGDRKNTIVSVGRLDQKQKNQILLIRAFSKITNDYPDYKLMIYGEGDDRRLLEDEIYKLGLEGKIELPGQKDNIMELIRDARMFVLSSDFEGMPNALIEAMAMGIPSISTDCGGGGARALILTHKNGILVRKNDNLQLAEAMRYIIENPEKALKISDEALLIREKLSINKIVKSWEDLLISQIK</sequence>
<evidence type="ECO:0000259" key="2">
    <source>
        <dbReference type="Pfam" id="PF13439"/>
    </source>
</evidence>
<dbReference type="Gene3D" id="3.40.50.2000">
    <property type="entry name" value="Glycogen Phosphorylase B"/>
    <property type="match status" value="2"/>
</dbReference>
<gene>
    <name evidence="3" type="ORF">KHA93_13215</name>
</gene>
<feature type="domain" description="Glycosyltransferase subfamily 4-like N-terminal" evidence="2">
    <location>
        <begin position="10"/>
        <end position="164"/>
    </location>
</feature>
<keyword evidence="3" id="KW-0328">Glycosyltransferase</keyword>
<dbReference type="Proteomes" id="UP000682713">
    <property type="component" value="Unassembled WGS sequence"/>
</dbReference>
<protein>
    <submittedName>
        <fullName evidence="3">Glycosyltransferase</fullName>
        <ecNumber evidence="3">2.4.-.-</ecNumber>
    </submittedName>
</protein>
<dbReference type="Pfam" id="PF13439">
    <property type="entry name" value="Glyco_transf_4"/>
    <property type="match status" value="1"/>
</dbReference>
<evidence type="ECO:0000313" key="4">
    <source>
        <dbReference type="Proteomes" id="UP000682713"/>
    </source>
</evidence>
<comment type="caution">
    <text evidence="3">The sequence shown here is derived from an EMBL/GenBank/DDBJ whole genome shotgun (WGS) entry which is preliminary data.</text>
</comment>
<dbReference type="PANTHER" id="PTHR12526:SF630">
    <property type="entry name" value="GLYCOSYLTRANSFERASE"/>
    <property type="match status" value="1"/>
</dbReference>
<evidence type="ECO:0000313" key="3">
    <source>
        <dbReference type="EMBL" id="MBS4200592.1"/>
    </source>
</evidence>
<dbReference type="EC" id="2.4.-.-" evidence="3"/>
<keyword evidence="3" id="KW-0808">Transferase</keyword>
<dbReference type="PANTHER" id="PTHR12526">
    <property type="entry name" value="GLYCOSYLTRANSFERASE"/>
    <property type="match status" value="1"/>
</dbReference>
<dbReference type="GO" id="GO:0016757">
    <property type="term" value="F:glycosyltransferase activity"/>
    <property type="evidence" value="ECO:0007669"/>
    <property type="project" value="UniProtKB-KW"/>
</dbReference>
<proteinExistence type="predicted"/>
<dbReference type="Pfam" id="PF00534">
    <property type="entry name" value="Glycos_transf_1"/>
    <property type="match status" value="1"/>
</dbReference>
<reference evidence="3 4" key="1">
    <citation type="submission" date="2021-05" db="EMBL/GenBank/DDBJ databases">
        <title>Novel Bacillus species.</title>
        <authorList>
            <person name="Liu G."/>
        </authorList>
    </citation>
    <scope>NUCLEOTIDE SEQUENCE [LARGE SCALE GENOMIC DNA]</scope>
    <source>
        <strain evidence="3 4">FJAT-49732</strain>
    </source>
</reference>
<accession>A0A942TPP0</accession>
<feature type="domain" description="Glycosyl transferase family 1" evidence="1">
    <location>
        <begin position="174"/>
        <end position="332"/>
    </location>
</feature>
<keyword evidence="4" id="KW-1185">Reference proteome</keyword>
<evidence type="ECO:0000259" key="1">
    <source>
        <dbReference type="Pfam" id="PF00534"/>
    </source>
</evidence>
<dbReference type="EMBL" id="JAGYPJ010000001">
    <property type="protein sequence ID" value="MBS4200592.1"/>
    <property type="molecule type" value="Genomic_DNA"/>
</dbReference>
<dbReference type="SUPFAM" id="SSF53756">
    <property type="entry name" value="UDP-Glycosyltransferase/glycogen phosphorylase"/>
    <property type="match status" value="1"/>
</dbReference>
<name>A0A942TPP0_9BACI</name>
<dbReference type="AlphaFoldDB" id="A0A942TPP0"/>